<dbReference type="Gene3D" id="3.40.1010.10">
    <property type="entry name" value="Cobalt-precorrin-4 Transmethylase, Domain 1"/>
    <property type="match status" value="1"/>
</dbReference>
<keyword evidence="3" id="KW-0489">Methyltransferase</keyword>
<dbReference type="SUPFAM" id="SSF53790">
    <property type="entry name" value="Tetrapyrrole methylase"/>
    <property type="match status" value="1"/>
</dbReference>
<dbReference type="NCBIfam" id="TIGR02434">
    <property type="entry name" value="CobF"/>
    <property type="match status" value="1"/>
</dbReference>
<evidence type="ECO:0000313" key="7">
    <source>
        <dbReference type="EMBL" id="SDF24934.1"/>
    </source>
</evidence>
<dbReference type="EMBL" id="FNBE01000004">
    <property type="protein sequence ID" value="SDF24934.1"/>
    <property type="molecule type" value="Genomic_DNA"/>
</dbReference>
<keyword evidence="4" id="KW-0808">Transferase</keyword>
<dbReference type="CDD" id="cd11643">
    <property type="entry name" value="Precorrin-6A-synthase"/>
    <property type="match status" value="1"/>
</dbReference>
<dbReference type="InterPro" id="IPR035996">
    <property type="entry name" value="4pyrrol_Methylase_sf"/>
</dbReference>
<dbReference type="InterPro" id="IPR012797">
    <property type="entry name" value="CobF"/>
</dbReference>
<reference evidence="7 8" key="1">
    <citation type="submission" date="2016-10" db="EMBL/GenBank/DDBJ databases">
        <authorList>
            <person name="de Groot N.N."/>
        </authorList>
    </citation>
    <scope>NUCLEOTIDE SEQUENCE [LARGE SCALE GENOMIC DNA]</scope>
    <source>
        <strain evidence="7 8">CGMCC 4.3143</strain>
    </source>
</reference>
<dbReference type="Pfam" id="PF00590">
    <property type="entry name" value="TP_methylase"/>
    <property type="match status" value="1"/>
</dbReference>
<name>A0A1G7JJH9_PSEOR</name>
<dbReference type="GO" id="GO:0009236">
    <property type="term" value="P:cobalamin biosynthetic process"/>
    <property type="evidence" value="ECO:0007669"/>
    <property type="project" value="UniProtKB-KW"/>
</dbReference>
<feature type="domain" description="Tetrapyrrole methylase" evidence="6">
    <location>
        <begin position="14"/>
        <end position="231"/>
    </location>
</feature>
<dbReference type="InterPro" id="IPR014777">
    <property type="entry name" value="4pyrrole_Mease_sub1"/>
</dbReference>
<proteinExistence type="predicted"/>
<protein>
    <submittedName>
        <fullName evidence="7">Precorrin-6A synthase (Deacetylating)</fullName>
    </submittedName>
</protein>
<comment type="pathway">
    <text evidence="1">Cofactor biosynthesis; adenosylcobalamin biosynthesis.</text>
</comment>
<dbReference type="PIRSF" id="PIRSF036525">
    <property type="entry name" value="CobF"/>
    <property type="match status" value="1"/>
</dbReference>
<gene>
    <name evidence="7" type="ORF">SAMN05216377_10469</name>
</gene>
<evidence type="ECO:0000256" key="4">
    <source>
        <dbReference type="ARBA" id="ARBA00022679"/>
    </source>
</evidence>
<dbReference type="GO" id="GO:0043819">
    <property type="term" value="F:precorrin-6A synthase (deacetylating) activity"/>
    <property type="evidence" value="ECO:0007669"/>
    <property type="project" value="InterPro"/>
</dbReference>
<dbReference type="STRING" id="366584.SAMN05216377_10469"/>
<evidence type="ECO:0000256" key="2">
    <source>
        <dbReference type="ARBA" id="ARBA00022573"/>
    </source>
</evidence>
<dbReference type="Gene3D" id="3.30.950.10">
    <property type="entry name" value="Methyltransferase, Cobalt-precorrin-4 Transmethylase, Domain 2"/>
    <property type="match status" value="1"/>
</dbReference>
<dbReference type="AlphaFoldDB" id="A0A1G7JJH9"/>
<accession>A0A1G7JJH9</accession>
<evidence type="ECO:0000313" key="8">
    <source>
        <dbReference type="Proteomes" id="UP000198967"/>
    </source>
</evidence>
<dbReference type="Proteomes" id="UP000198967">
    <property type="component" value="Unassembled WGS sequence"/>
</dbReference>
<organism evidence="7 8">
    <name type="scientific">Pseudonocardia oroxyli</name>
    <dbReference type="NCBI Taxonomy" id="366584"/>
    <lineage>
        <taxon>Bacteria</taxon>
        <taxon>Bacillati</taxon>
        <taxon>Actinomycetota</taxon>
        <taxon>Actinomycetes</taxon>
        <taxon>Pseudonocardiales</taxon>
        <taxon>Pseudonocardiaceae</taxon>
        <taxon>Pseudonocardia</taxon>
    </lineage>
</organism>
<evidence type="ECO:0000256" key="1">
    <source>
        <dbReference type="ARBA" id="ARBA00004953"/>
    </source>
</evidence>
<evidence type="ECO:0000256" key="5">
    <source>
        <dbReference type="ARBA" id="ARBA00022691"/>
    </source>
</evidence>
<dbReference type="PANTHER" id="PTHR43467:SF1">
    <property type="entry name" value="PRECORRIN-6A SYNTHASE [DEACETYLATING]"/>
    <property type="match status" value="1"/>
</dbReference>
<evidence type="ECO:0000259" key="6">
    <source>
        <dbReference type="Pfam" id="PF00590"/>
    </source>
</evidence>
<sequence length="265" mass="28480">MGVGSPSVVAVTSTVYVIGIGSGDPDHLTLAAVSALQKVDVVFVIDKGEAKEDLVALRTEILHRHRTPGSYRVVEAADPVRDRTAERYTEAVVDWQDRRGALYAEMVAGLAPGETGAFLVWGDPALYDGTLRLLEGLADPEIEVVSIPGISSVQALAAAHRLILNRVGRPVLITTGRRIAGGLPADVDDVVVMLDGGTAFADLPDADVADVDVYWGAYVGSADEILVAGPVLQVREEIRRVRAEARARKGWIMDTYLLRRHPAER</sequence>
<dbReference type="InterPro" id="IPR000878">
    <property type="entry name" value="4pyrrol_Mease"/>
</dbReference>
<keyword evidence="5" id="KW-0949">S-adenosyl-L-methionine</keyword>
<keyword evidence="8" id="KW-1185">Reference proteome</keyword>
<keyword evidence="2" id="KW-0169">Cobalamin biosynthesis</keyword>
<evidence type="ECO:0000256" key="3">
    <source>
        <dbReference type="ARBA" id="ARBA00022603"/>
    </source>
</evidence>
<dbReference type="GO" id="GO:0032259">
    <property type="term" value="P:methylation"/>
    <property type="evidence" value="ECO:0007669"/>
    <property type="project" value="UniProtKB-KW"/>
</dbReference>
<dbReference type="InterPro" id="IPR014776">
    <property type="entry name" value="4pyrrole_Mease_sub2"/>
</dbReference>
<dbReference type="PANTHER" id="PTHR43467">
    <property type="entry name" value="COBALT-PRECORRIN-2 C(20)-METHYLTRANSFERASE"/>
    <property type="match status" value="1"/>
</dbReference>